<dbReference type="Proteomes" id="UP001283361">
    <property type="component" value="Unassembled WGS sequence"/>
</dbReference>
<evidence type="ECO:0000256" key="1">
    <source>
        <dbReference type="SAM" id="MobiDB-lite"/>
    </source>
</evidence>
<accession>A0AAE1BC41</accession>
<gene>
    <name evidence="2" type="ORF">RRG08_015800</name>
</gene>
<evidence type="ECO:0000313" key="3">
    <source>
        <dbReference type="Proteomes" id="UP001283361"/>
    </source>
</evidence>
<organism evidence="2 3">
    <name type="scientific">Elysia crispata</name>
    <name type="common">lettuce slug</name>
    <dbReference type="NCBI Taxonomy" id="231223"/>
    <lineage>
        <taxon>Eukaryota</taxon>
        <taxon>Metazoa</taxon>
        <taxon>Spiralia</taxon>
        <taxon>Lophotrochozoa</taxon>
        <taxon>Mollusca</taxon>
        <taxon>Gastropoda</taxon>
        <taxon>Heterobranchia</taxon>
        <taxon>Euthyneura</taxon>
        <taxon>Panpulmonata</taxon>
        <taxon>Sacoglossa</taxon>
        <taxon>Placobranchoidea</taxon>
        <taxon>Plakobranchidae</taxon>
        <taxon>Elysia</taxon>
    </lineage>
</organism>
<comment type="caution">
    <text evidence="2">The sequence shown here is derived from an EMBL/GenBank/DDBJ whole genome shotgun (WGS) entry which is preliminary data.</text>
</comment>
<keyword evidence="3" id="KW-1185">Reference proteome</keyword>
<evidence type="ECO:0000313" key="2">
    <source>
        <dbReference type="EMBL" id="KAK3802512.1"/>
    </source>
</evidence>
<proteinExistence type="predicted"/>
<dbReference type="AlphaFoldDB" id="A0AAE1BC41"/>
<feature type="region of interest" description="Disordered" evidence="1">
    <location>
        <begin position="9"/>
        <end position="34"/>
    </location>
</feature>
<reference evidence="2" key="1">
    <citation type="journal article" date="2023" name="G3 (Bethesda)">
        <title>A reference genome for the long-term kleptoplast-retaining sea slug Elysia crispata morphotype clarki.</title>
        <authorList>
            <person name="Eastman K.E."/>
            <person name="Pendleton A.L."/>
            <person name="Shaikh M.A."/>
            <person name="Suttiyut T."/>
            <person name="Ogas R."/>
            <person name="Tomko P."/>
            <person name="Gavelis G."/>
            <person name="Widhalm J.R."/>
            <person name="Wisecaver J.H."/>
        </authorList>
    </citation>
    <scope>NUCLEOTIDE SEQUENCE</scope>
    <source>
        <strain evidence="2">ECLA1</strain>
    </source>
</reference>
<name>A0AAE1BC41_9GAST</name>
<feature type="compositionally biased region" description="Low complexity" evidence="1">
    <location>
        <begin position="16"/>
        <end position="26"/>
    </location>
</feature>
<protein>
    <submittedName>
        <fullName evidence="2">Uncharacterized protein</fullName>
    </submittedName>
</protein>
<sequence length="85" mass="9376">MLVNGGIVLGREPHSSSRSIGIRTSGPQTADPQCTAKSMLPTRAVLRNLGDIRLVQELRADPTRQNCWDSILMKTILCTHYIFPA</sequence>
<dbReference type="EMBL" id="JAWDGP010000229">
    <property type="protein sequence ID" value="KAK3802512.1"/>
    <property type="molecule type" value="Genomic_DNA"/>
</dbReference>